<feature type="domain" description="Phosphatidic acid phosphatase type 2/haloperoxidase" evidence="2">
    <location>
        <begin position="75"/>
        <end position="176"/>
    </location>
</feature>
<reference evidence="3 4" key="1">
    <citation type="submission" date="2018-02" db="EMBL/GenBank/DDBJ databases">
        <title>Complete genome sequencing of Faecalibacterium prausnitzii strains isolated from the human gut.</title>
        <authorList>
            <person name="Fitzgerald B.C."/>
            <person name="Shkoporov A.N."/>
            <person name="Ross P.R."/>
            <person name="Hill C."/>
        </authorList>
    </citation>
    <scope>NUCLEOTIDE SEQUENCE [LARGE SCALE GENOMIC DNA]</scope>
    <source>
        <strain evidence="3 4">APC942/8-14-2</strain>
    </source>
</reference>
<dbReference type="CDD" id="cd01610">
    <property type="entry name" value="PAP2_like"/>
    <property type="match status" value="1"/>
</dbReference>
<evidence type="ECO:0000256" key="1">
    <source>
        <dbReference type="SAM" id="Phobius"/>
    </source>
</evidence>
<dbReference type="SUPFAM" id="SSF48317">
    <property type="entry name" value="Acid phosphatase/Vanadium-dependent haloperoxidase"/>
    <property type="match status" value="1"/>
</dbReference>
<gene>
    <name evidence="3" type="ORF">C4N25_10630</name>
</gene>
<dbReference type="PANTHER" id="PTHR14969">
    <property type="entry name" value="SPHINGOSINE-1-PHOSPHATE PHOSPHOHYDROLASE"/>
    <property type="match status" value="1"/>
</dbReference>
<dbReference type="PANTHER" id="PTHR14969:SF13">
    <property type="entry name" value="AT30094P"/>
    <property type="match status" value="1"/>
</dbReference>
<keyword evidence="1" id="KW-0812">Transmembrane</keyword>
<dbReference type="Pfam" id="PF01569">
    <property type="entry name" value="PAP2"/>
    <property type="match status" value="1"/>
</dbReference>
<evidence type="ECO:0000259" key="2">
    <source>
        <dbReference type="Pfam" id="PF01569"/>
    </source>
</evidence>
<proteinExistence type="predicted"/>
<evidence type="ECO:0000313" key="3">
    <source>
        <dbReference type="EMBL" id="RAW48569.1"/>
    </source>
</evidence>
<name>A0A329TH04_9FIRM</name>
<dbReference type="InterPro" id="IPR036938">
    <property type="entry name" value="PAP2/HPO_sf"/>
</dbReference>
<dbReference type="AlphaFoldDB" id="A0A329TH04"/>
<evidence type="ECO:0000313" key="4">
    <source>
        <dbReference type="Proteomes" id="UP000251634"/>
    </source>
</evidence>
<sequence>MTPEQYRKIRDGLDARPTLRQLVLFCNHWLPAVPFVCYPVLLVILNVQWFALLRVGSAAALDFMQQIARAILVPGITFWFGTALRARLDRPRPYEQPGFVPLVAKETKGHSFPSRHALSAAVLAMTWLRFFPAVGVAMVIITLLICALRVLVGVHSVPDVLFGAALGFGLGAVGMWLL</sequence>
<feature type="transmembrane region" description="Helical" evidence="1">
    <location>
        <begin position="130"/>
        <end position="154"/>
    </location>
</feature>
<accession>A0A329TH04</accession>
<feature type="transmembrane region" description="Helical" evidence="1">
    <location>
        <begin position="160"/>
        <end position="177"/>
    </location>
</feature>
<dbReference type="Proteomes" id="UP000251634">
    <property type="component" value="Unassembled WGS sequence"/>
</dbReference>
<organism evidence="3 4">
    <name type="scientific">Faecalibacterium prausnitzii</name>
    <dbReference type="NCBI Taxonomy" id="853"/>
    <lineage>
        <taxon>Bacteria</taxon>
        <taxon>Bacillati</taxon>
        <taxon>Bacillota</taxon>
        <taxon>Clostridia</taxon>
        <taxon>Eubacteriales</taxon>
        <taxon>Oscillospiraceae</taxon>
        <taxon>Faecalibacterium</taxon>
    </lineage>
</organism>
<keyword evidence="1" id="KW-0472">Membrane</keyword>
<dbReference type="Gene3D" id="1.20.144.10">
    <property type="entry name" value="Phosphatidic acid phosphatase type 2/haloperoxidase"/>
    <property type="match status" value="1"/>
</dbReference>
<keyword evidence="1" id="KW-1133">Transmembrane helix</keyword>
<dbReference type="RefSeq" id="WP_112116034.1">
    <property type="nucleotide sequence ID" value="NZ_PRKZ01000008.1"/>
</dbReference>
<dbReference type="InterPro" id="IPR000326">
    <property type="entry name" value="PAP2/HPO"/>
</dbReference>
<comment type="caution">
    <text evidence="3">The sequence shown here is derived from an EMBL/GenBank/DDBJ whole genome shotgun (WGS) entry which is preliminary data.</text>
</comment>
<feature type="transmembrane region" description="Helical" evidence="1">
    <location>
        <begin position="63"/>
        <end position="84"/>
    </location>
</feature>
<dbReference type="EMBL" id="PRKZ01000008">
    <property type="protein sequence ID" value="RAW48569.1"/>
    <property type="molecule type" value="Genomic_DNA"/>
</dbReference>
<feature type="transmembrane region" description="Helical" evidence="1">
    <location>
        <begin position="29"/>
        <end position="51"/>
    </location>
</feature>
<protein>
    <submittedName>
        <fullName evidence="3">Phosphatase PAP2 family protein</fullName>
    </submittedName>
</protein>